<reference evidence="7 8" key="1">
    <citation type="submission" date="2018-11" db="EMBL/GenBank/DDBJ databases">
        <title>Genome sequencing of Paenibacillus sp. KCOM 3021 (= ChDC PVNT-B20).</title>
        <authorList>
            <person name="Kook J.-K."/>
            <person name="Park S.-N."/>
            <person name="Lim Y.K."/>
        </authorList>
    </citation>
    <scope>NUCLEOTIDE SEQUENCE [LARGE SCALE GENOMIC DNA]</scope>
    <source>
        <strain evidence="7 8">KCOM 3021</strain>
    </source>
</reference>
<organism evidence="7 8">
    <name type="scientific">Paenibacillus oralis</name>
    <dbReference type="NCBI Taxonomy" id="2490856"/>
    <lineage>
        <taxon>Bacteria</taxon>
        <taxon>Bacillati</taxon>
        <taxon>Bacillota</taxon>
        <taxon>Bacilli</taxon>
        <taxon>Bacillales</taxon>
        <taxon>Paenibacillaceae</taxon>
        <taxon>Paenibacillus</taxon>
    </lineage>
</organism>
<dbReference type="GO" id="GO:0005524">
    <property type="term" value="F:ATP binding"/>
    <property type="evidence" value="ECO:0007669"/>
    <property type="project" value="UniProtKB-KW"/>
</dbReference>
<dbReference type="Pfam" id="PF14524">
    <property type="entry name" value="Wzt_C"/>
    <property type="match status" value="1"/>
</dbReference>
<evidence type="ECO:0000259" key="6">
    <source>
        <dbReference type="PROSITE" id="PS50893"/>
    </source>
</evidence>
<dbReference type="RefSeq" id="WP_128630102.1">
    <property type="nucleotide sequence ID" value="NZ_RRCN01000001.1"/>
</dbReference>
<dbReference type="AlphaFoldDB" id="A0A3P3TY60"/>
<dbReference type="CDD" id="cd03220">
    <property type="entry name" value="ABC_KpsT_Wzt"/>
    <property type="match status" value="1"/>
</dbReference>
<evidence type="ECO:0000256" key="2">
    <source>
        <dbReference type="ARBA" id="ARBA00022448"/>
    </source>
</evidence>
<keyword evidence="5" id="KW-1278">Translocase</keyword>
<proteinExistence type="inferred from homology"/>
<evidence type="ECO:0000313" key="8">
    <source>
        <dbReference type="Proteomes" id="UP000267017"/>
    </source>
</evidence>
<evidence type="ECO:0000256" key="5">
    <source>
        <dbReference type="ARBA" id="ARBA00022967"/>
    </source>
</evidence>
<keyword evidence="8" id="KW-1185">Reference proteome</keyword>
<dbReference type="InterPro" id="IPR003593">
    <property type="entry name" value="AAA+_ATPase"/>
</dbReference>
<comment type="similarity">
    <text evidence="1">Belongs to the ABC transporter superfamily.</text>
</comment>
<evidence type="ECO:0000256" key="3">
    <source>
        <dbReference type="ARBA" id="ARBA00022741"/>
    </source>
</evidence>
<dbReference type="OrthoDB" id="9778870at2"/>
<dbReference type="EMBL" id="RRCN01000001">
    <property type="protein sequence ID" value="RRJ62208.1"/>
    <property type="molecule type" value="Genomic_DNA"/>
</dbReference>
<sequence>MDRVIEINKLTKVYKLYSSPTDRLKESLHPLKKSYHKDFYALNNVSFYVESGEAVGIIGKNGSGKSTLLKIITGVLSPTSGDAKVKGKISALLELGAGFNPDYSGIENIYLHGTMTGFSKEEMDSKLEEIIQFADIGEFIYQPVRTYSSGMFVRLAFAVAINVDPDILIVDEALSVGDIFFQSKCFKKFTEFKELGKTILFVTHDMSSIMKYCDRVIVMNEGTIVEEGLPGPMIDIYKKILVDMYKDSDGTQSSQFIDLGHNYETWKDKLTINPEYSDYGNKRAEILDFSVFDHSGELTNIILKGRPFSIKLRIQFNDDLKDPIFAFSIKDARGTEITGTNTMLESLATGINNKGSIIEVCFKQNNDLQGGDYLISLGCTGYESNEFVVYHRLYDIMNLHVIANKNSVGFFDMNSTISISDIERKRRYV</sequence>
<dbReference type="PANTHER" id="PTHR46743:SF2">
    <property type="entry name" value="TEICHOIC ACIDS EXPORT ATP-BINDING PROTEIN TAGH"/>
    <property type="match status" value="1"/>
</dbReference>
<accession>A0A3P3TY60</accession>
<dbReference type="SUPFAM" id="SSF52540">
    <property type="entry name" value="P-loop containing nucleoside triphosphate hydrolases"/>
    <property type="match status" value="1"/>
</dbReference>
<keyword evidence="3" id="KW-0547">Nucleotide-binding</keyword>
<comment type="caution">
    <text evidence="7">The sequence shown here is derived from an EMBL/GenBank/DDBJ whole genome shotgun (WGS) entry which is preliminary data.</text>
</comment>
<dbReference type="InterPro" id="IPR017871">
    <property type="entry name" value="ABC_transporter-like_CS"/>
</dbReference>
<dbReference type="PROSITE" id="PS00211">
    <property type="entry name" value="ABC_TRANSPORTER_1"/>
    <property type="match status" value="1"/>
</dbReference>
<evidence type="ECO:0000256" key="4">
    <source>
        <dbReference type="ARBA" id="ARBA00022840"/>
    </source>
</evidence>
<gene>
    <name evidence="7" type="ORF">EHV15_04025</name>
</gene>
<dbReference type="InterPro" id="IPR003439">
    <property type="entry name" value="ABC_transporter-like_ATP-bd"/>
</dbReference>
<dbReference type="InterPro" id="IPR015860">
    <property type="entry name" value="ABC_transpr_TagH-like"/>
</dbReference>
<dbReference type="InterPro" id="IPR027417">
    <property type="entry name" value="P-loop_NTPase"/>
</dbReference>
<evidence type="ECO:0000313" key="7">
    <source>
        <dbReference type="EMBL" id="RRJ62208.1"/>
    </source>
</evidence>
<keyword evidence="4 7" id="KW-0067">ATP-binding</keyword>
<dbReference type="InterPro" id="IPR029439">
    <property type="entry name" value="Wzt_C"/>
</dbReference>
<dbReference type="PANTHER" id="PTHR46743">
    <property type="entry name" value="TEICHOIC ACIDS EXPORT ATP-BINDING PROTEIN TAGH"/>
    <property type="match status" value="1"/>
</dbReference>
<dbReference type="SMART" id="SM00382">
    <property type="entry name" value="AAA"/>
    <property type="match status" value="1"/>
</dbReference>
<dbReference type="PROSITE" id="PS50893">
    <property type="entry name" value="ABC_TRANSPORTER_2"/>
    <property type="match status" value="1"/>
</dbReference>
<dbReference type="Proteomes" id="UP000267017">
    <property type="component" value="Unassembled WGS sequence"/>
</dbReference>
<name>A0A3P3TY60_9BACL</name>
<feature type="domain" description="ABC transporter" evidence="6">
    <location>
        <begin position="26"/>
        <end position="246"/>
    </location>
</feature>
<evidence type="ECO:0000256" key="1">
    <source>
        <dbReference type="ARBA" id="ARBA00005417"/>
    </source>
</evidence>
<keyword evidence="2" id="KW-0813">Transport</keyword>
<dbReference type="GO" id="GO:0016020">
    <property type="term" value="C:membrane"/>
    <property type="evidence" value="ECO:0007669"/>
    <property type="project" value="InterPro"/>
</dbReference>
<protein>
    <submittedName>
        <fullName evidence="7">ABC transporter ATP-binding protein</fullName>
    </submittedName>
</protein>
<dbReference type="Gene3D" id="2.70.50.60">
    <property type="entry name" value="abc- transporter (atp binding component) like domain"/>
    <property type="match status" value="1"/>
</dbReference>
<dbReference type="Pfam" id="PF00005">
    <property type="entry name" value="ABC_tran"/>
    <property type="match status" value="1"/>
</dbReference>
<dbReference type="GO" id="GO:0016887">
    <property type="term" value="F:ATP hydrolysis activity"/>
    <property type="evidence" value="ECO:0007669"/>
    <property type="project" value="InterPro"/>
</dbReference>
<dbReference type="Gene3D" id="3.40.50.300">
    <property type="entry name" value="P-loop containing nucleotide triphosphate hydrolases"/>
    <property type="match status" value="1"/>
</dbReference>
<dbReference type="GO" id="GO:0140359">
    <property type="term" value="F:ABC-type transporter activity"/>
    <property type="evidence" value="ECO:0007669"/>
    <property type="project" value="InterPro"/>
</dbReference>
<dbReference type="InterPro" id="IPR050683">
    <property type="entry name" value="Bact_Polysacc_Export_ATP-bd"/>
</dbReference>
<dbReference type="CDD" id="cd10147">
    <property type="entry name" value="Wzt_C-like"/>
    <property type="match status" value="1"/>
</dbReference>